<sequence>MPHSNRETSINEVNWAGSQKTQKFRITDTSQHKNEAISFWNDAPLFHSSANQQYTKEPQNKFTIEKIELDSQGRKILYGPSQIAIVSGIFAESKFQIGQKVTVAPCLCCTGAEENAESFSCDDFILDSSDQIDGNFTLDKTVFYVNSTRNTILIEDDLLTVTSLCAALKCINIPLLQTLVSDLSFEFAHPSLVLGILIHKLIQMALIEKKATLTFLVSTAKSIIMDNLILLYSCNISDKEALNEILKNIKNIIRFLDRNFQVEKVEHKVFSTVYGLKGSIDCLDSNFVIEIKTGKFLSLEHRSQAILYSLLMMETDMKNRRSAHDHQNSMSDAKLRTNTYTPLLYYVKSGDFVDIDLQHEEIVHLLKLRNDIATNKCLSNCDCPETYPCAILNKIKLLPSSHFLRKQLEAIELEACREKSFFKANKTSQNQERLCLKVSERLLLNEFVYLYTVNHNFITLGLVEAYENDHIVIILRENINLEKNMLVCLDDDTNFLTFMRWSLVQIAFPKFLRKDCKGQGIDSFLLPGQEHGLEVKCEMSIKSHADSCSIDSDAMATSSDNVELTSLDLESDFSSTNCCEYNTKKPHVSIKSLDQPTQTIKESIVSTCTVHQKRCSQSISNSLKTKFLEDVFSSEIENIRQDSDLYNEFVFKTPYNNQSIEHGIDINADDNVLENAPSVPNAKRNKEARDSSKDDGVYKNDSCSNLISSEVKASQSTSSSLHEKPKVLFNETSPPFDCSQYFNTQNQGRFSKSSQYPIPEGFKDEFLKLNDEQRQALFLSLNCENYKIIHGMPGTGKSTVISLLIRILISYGKKVLLVCYTHLAIHNILKKVGKVKCYRAKKEDLKFKSYAELAQHFKDIDLVAGTCYSFGDPVYLNRKFDYCVIDEGSQMHLLLSLIPISIADRFCIVGDHLQLKPLCKKSRDLNLSLFEFLIDHCSTLTRQYRMGDLIMKLSNTLFYDNRLIGFGGLSTVVFLDSDRVDVLKTVKEVKNCAILCYFNSKVREISNINKDVIVTTIDRFQGSESDEIIVIFDPVEKCEIIESRERLNVALTRARTKLTLVGSKRDMLEIPLFRQLIDMVV</sequence>
<dbReference type="OrthoDB" id="6513042at2759"/>
<dbReference type="FunCoup" id="L2GMZ7">
    <property type="interactions" value="97"/>
</dbReference>
<dbReference type="GO" id="GO:0005524">
    <property type="term" value="F:ATP binding"/>
    <property type="evidence" value="ECO:0007669"/>
    <property type="project" value="UniProtKB-KW"/>
</dbReference>
<dbReference type="HOGENOM" id="CLU_327609_0_0_1"/>
<evidence type="ECO:0000256" key="6">
    <source>
        <dbReference type="SAM" id="MobiDB-lite"/>
    </source>
</evidence>
<feature type="domain" description="Helicase ATP-binding" evidence="7">
    <location>
        <begin position="778"/>
        <end position="917"/>
    </location>
</feature>
<dbReference type="Gene3D" id="3.40.50.300">
    <property type="entry name" value="P-loop containing nucleotide triphosphate hydrolases"/>
    <property type="match status" value="2"/>
</dbReference>
<dbReference type="InterPro" id="IPR014808">
    <property type="entry name" value="DNA_replication_fac_Dna2_N"/>
</dbReference>
<reference evidence="9" key="1">
    <citation type="submission" date="2011-05" db="EMBL/GenBank/DDBJ databases">
        <title>The genome sequence of Vittaforma corneae strain ATCC 50505.</title>
        <authorList>
            <consortium name="The Broad Institute Genome Sequencing Platform"/>
            <person name="Cuomo C."/>
            <person name="Didier E."/>
            <person name="Bowers L."/>
            <person name="Young S.K."/>
            <person name="Zeng Q."/>
            <person name="Gargeya S."/>
            <person name="Fitzgerald M."/>
            <person name="Haas B."/>
            <person name="Abouelleil A."/>
            <person name="Alvarado L."/>
            <person name="Arachchi H.M."/>
            <person name="Berlin A."/>
            <person name="Chapman S.B."/>
            <person name="Gearin G."/>
            <person name="Goldberg J."/>
            <person name="Griggs A."/>
            <person name="Gujja S."/>
            <person name="Hansen M."/>
            <person name="Heiman D."/>
            <person name="Howarth C."/>
            <person name="Larimer J."/>
            <person name="Lui A."/>
            <person name="MacDonald P.J.P."/>
            <person name="McCowen C."/>
            <person name="Montmayeur A."/>
            <person name="Murphy C."/>
            <person name="Neiman D."/>
            <person name="Pearson M."/>
            <person name="Priest M."/>
            <person name="Roberts A."/>
            <person name="Saif S."/>
            <person name="Shea T."/>
            <person name="Sisk P."/>
            <person name="Stolte C."/>
            <person name="Sykes S."/>
            <person name="Wortman J."/>
            <person name="Nusbaum C."/>
            <person name="Birren B."/>
        </authorList>
    </citation>
    <scope>NUCLEOTIDE SEQUENCE [LARGE SCALE GENOMIC DNA]</scope>
    <source>
        <strain evidence="9">ATCC 50505</strain>
    </source>
</reference>
<keyword evidence="1" id="KW-0479">Metal-binding</keyword>
<evidence type="ECO:0000313" key="9">
    <source>
        <dbReference type="Proteomes" id="UP000011082"/>
    </source>
</evidence>
<dbReference type="PANTHER" id="PTHR43788">
    <property type="entry name" value="DNA2/NAM7 HELICASE FAMILY MEMBER"/>
    <property type="match status" value="1"/>
</dbReference>
<dbReference type="VEuPathDB" id="MicrosporidiaDB:VICG_01016"/>
<dbReference type="STRING" id="993615.L2GMZ7"/>
<feature type="compositionally biased region" description="Basic and acidic residues" evidence="6">
    <location>
        <begin position="684"/>
        <end position="698"/>
    </location>
</feature>
<dbReference type="PANTHER" id="PTHR43788:SF8">
    <property type="entry name" value="DNA-BINDING PROTEIN SMUBP-2"/>
    <property type="match status" value="1"/>
</dbReference>
<dbReference type="Pfam" id="PF08696">
    <property type="entry name" value="Dna2"/>
    <property type="match status" value="1"/>
</dbReference>
<dbReference type="GeneID" id="19881728"/>
<dbReference type="EMBL" id="JH370136">
    <property type="protein sequence ID" value="ELA41999.1"/>
    <property type="molecule type" value="Genomic_DNA"/>
</dbReference>
<keyword evidence="5" id="KW-0067">ATP-binding</keyword>
<evidence type="ECO:0000259" key="7">
    <source>
        <dbReference type="PROSITE" id="PS51192"/>
    </source>
</evidence>
<evidence type="ECO:0000256" key="2">
    <source>
        <dbReference type="ARBA" id="ARBA00022741"/>
    </source>
</evidence>
<gene>
    <name evidence="8" type="ORF">VICG_01016</name>
</gene>
<dbReference type="RefSeq" id="XP_007604463.1">
    <property type="nucleotide sequence ID" value="XM_007604401.1"/>
</dbReference>
<dbReference type="OMA" id="DEGSQMH"/>
<keyword evidence="3" id="KW-0378">Hydrolase</keyword>
<dbReference type="PROSITE" id="PS51192">
    <property type="entry name" value="HELICASE_ATP_BIND_1"/>
    <property type="match status" value="1"/>
</dbReference>
<dbReference type="InterPro" id="IPR014001">
    <property type="entry name" value="Helicase_ATP-bd"/>
</dbReference>
<evidence type="ECO:0000256" key="1">
    <source>
        <dbReference type="ARBA" id="ARBA00022723"/>
    </source>
</evidence>
<keyword evidence="4" id="KW-0347">Helicase</keyword>
<dbReference type="Proteomes" id="UP000011082">
    <property type="component" value="Unassembled WGS sequence"/>
</dbReference>
<dbReference type="GO" id="GO:0043139">
    <property type="term" value="F:5'-3' DNA helicase activity"/>
    <property type="evidence" value="ECO:0007669"/>
    <property type="project" value="TreeGrafter"/>
</dbReference>
<dbReference type="GO" id="GO:0016787">
    <property type="term" value="F:hydrolase activity"/>
    <property type="evidence" value="ECO:0007669"/>
    <property type="project" value="UniProtKB-KW"/>
</dbReference>
<dbReference type="InterPro" id="IPR050534">
    <property type="entry name" value="Coronavir_polyprotein_1ab"/>
</dbReference>
<evidence type="ECO:0000313" key="8">
    <source>
        <dbReference type="EMBL" id="ELA41999.1"/>
    </source>
</evidence>
<name>L2GMZ7_VITCO</name>
<dbReference type="Pfam" id="PF01443">
    <property type="entry name" value="Viral_helicase1"/>
    <property type="match status" value="1"/>
</dbReference>
<evidence type="ECO:0000256" key="3">
    <source>
        <dbReference type="ARBA" id="ARBA00022801"/>
    </source>
</evidence>
<keyword evidence="9" id="KW-1185">Reference proteome</keyword>
<feature type="region of interest" description="Disordered" evidence="6">
    <location>
        <begin position="677"/>
        <end position="700"/>
    </location>
</feature>
<dbReference type="InParanoid" id="L2GMZ7"/>
<dbReference type="GO" id="GO:0046872">
    <property type="term" value="F:metal ion binding"/>
    <property type="evidence" value="ECO:0007669"/>
    <property type="project" value="UniProtKB-KW"/>
</dbReference>
<accession>L2GMZ7</accession>
<dbReference type="SUPFAM" id="SSF52540">
    <property type="entry name" value="P-loop containing nucleoside triphosphate hydrolases"/>
    <property type="match status" value="1"/>
</dbReference>
<evidence type="ECO:0000256" key="4">
    <source>
        <dbReference type="ARBA" id="ARBA00022806"/>
    </source>
</evidence>
<protein>
    <recommendedName>
        <fullName evidence="7">Helicase ATP-binding domain-containing protein</fullName>
    </recommendedName>
</protein>
<organism evidence="8 9">
    <name type="scientific">Vittaforma corneae (strain ATCC 50505)</name>
    <name type="common">Microsporidian parasite</name>
    <name type="synonym">Nosema corneum</name>
    <dbReference type="NCBI Taxonomy" id="993615"/>
    <lineage>
        <taxon>Eukaryota</taxon>
        <taxon>Fungi</taxon>
        <taxon>Fungi incertae sedis</taxon>
        <taxon>Microsporidia</taxon>
        <taxon>Nosematidae</taxon>
        <taxon>Vittaforma</taxon>
    </lineage>
</organism>
<keyword evidence="2" id="KW-0547">Nucleotide-binding</keyword>
<dbReference type="AlphaFoldDB" id="L2GMZ7"/>
<evidence type="ECO:0000256" key="5">
    <source>
        <dbReference type="ARBA" id="ARBA00022840"/>
    </source>
</evidence>
<dbReference type="InterPro" id="IPR027417">
    <property type="entry name" value="P-loop_NTPase"/>
</dbReference>
<dbReference type="InterPro" id="IPR027351">
    <property type="entry name" value="(+)RNA_virus_helicase_core_dom"/>
</dbReference>
<proteinExistence type="predicted"/>